<evidence type="ECO:0000256" key="5">
    <source>
        <dbReference type="ARBA" id="ARBA00023239"/>
    </source>
</evidence>
<gene>
    <name evidence="7" type="primary">mltG</name>
    <name evidence="8" type="ORF">NIASO_03960</name>
</gene>
<keyword evidence="4 7" id="KW-0472">Membrane</keyword>
<evidence type="ECO:0000256" key="3">
    <source>
        <dbReference type="ARBA" id="ARBA00022989"/>
    </source>
</evidence>
<dbReference type="GO" id="GO:0009252">
    <property type="term" value="P:peptidoglycan biosynthetic process"/>
    <property type="evidence" value="ECO:0007669"/>
    <property type="project" value="UniProtKB-UniRule"/>
</dbReference>
<keyword evidence="5 7" id="KW-0456">Lyase</keyword>
<feature type="transmembrane region" description="Helical" evidence="7">
    <location>
        <begin position="7"/>
        <end position="27"/>
    </location>
</feature>
<proteinExistence type="inferred from homology"/>
<keyword evidence="9" id="KW-1185">Reference proteome</keyword>
<organism evidence="8 9">
    <name type="scientific">Niabella soli DSM 19437</name>
    <dbReference type="NCBI Taxonomy" id="929713"/>
    <lineage>
        <taxon>Bacteria</taxon>
        <taxon>Pseudomonadati</taxon>
        <taxon>Bacteroidota</taxon>
        <taxon>Chitinophagia</taxon>
        <taxon>Chitinophagales</taxon>
        <taxon>Chitinophagaceae</taxon>
        <taxon>Niabella</taxon>
    </lineage>
</organism>
<dbReference type="GO" id="GO:0008932">
    <property type="term" value="F:lytic endotransglycosylase activity"/>
    <property type="evidence" value="ECO:0007669"/>
    <property type="project" value="UniProtKB-UniRule"/>
</dbReference>
<dbReference type="Gene3D" id="3.30.160.60">
    <property type="entry name" value="Classic Zinc Finger"/>
    <property type="match status" value="1"/>
</dbReference>
<dbReference type="PANTHER" id="PTHR30518">
    <property type="entry name" value="ENDOLYTIC MUREIN TRANSGLYCOSYLASE"/>
    <property type="match status" value="1"/>
</dbReference>
<evidence type="ECO:0000313" key="9">
    <source>
        <dbReference type="Proteomes" id="UP000003586"/>
    </source>
</evidence>
<dbReference type="KEGG" id="nso:NIASO_03960"/>
<sequence length="346" mass="38936">MTKKKKSSFYIVVVLGLILLFTVFQFFGPVTHKTEKEFLLVKTGTTLGQLQQQLVGEKFLSGLTWFKLASKAVGFTNVKPGRYKVPAGTSIVNLVRRLKNGSQTPVEFIVTKLRTKEGLAGRMGKSFEYDSLQAIRFLTNSDSLRVYGLDSNTVMAAVLPMNYEVKWNTRPRVLFDKFYAAYKNFWNDTRLKKAEAQGLTPLQVVTLASIVEEETNVPADKPKIARVYMNRLIKGMPLQADPTVKFALKDFGLKRILFQHLSVASPYNTYKNKGLPPGPICTPQLATVEAVLDAPQADYIYFVANSNFDGTSVFTSSYQEHMKNAKMYQQALDAQIRKRDSLNALK</sequence>
<dbReference type="HOGENOM" id="CLU_025574_2_0_10"/>
<keyword evidence="2 7" id="KW-0812">Transmembrane</keyword>
<dbReference type="GO" id="GO:0071555">
    <property type="term" value="P:cell wall organization"/>
    <property type="evidence" value="ECO:0007669"/>
    <property type="project" value="UniProtKB-KW"/>
</dbReference>
<reference evidence="8 9" key="1">
    <citation type="submission" date="2013-12" db="EMBL/GenBank/DDBJ databases">
        <authorList>
            <consortium name="DOE Joint Genome Institute"/>
            <person name="Eisen J."/>
            <person name="Huntemann M."/>
            <person name="Han J."/>
            <person name="Chen A."/>
            <person name="Kyrpides N."/>
            <person name="Mavromatis K."/>
            <person name="Markowitz V."/>
            <person name="Palaniappan K."/>
            <person name="Ivanova N."/>
            <person name="Schaumberg A."/>
            <person name="Pati A."/>
            <person name="Liolios K."/>
            <person name="Nordberg H.P."/>
            <person name="Cantor M.N."/>
            <person name="Hua S.X."/>
            <person name="Woyke T."/>
        </authorList>
    </citation>
    <scope>NUCLEOTIDE SEQUENCE [LARGE SCALE GENOMIC DNA]</scope>
    <source>
        <strain evidence="9">DSM 19437</strain>
    </source>
</reference>
<dbReference type="NCBIfam" id="TIGR00247">
    <property type="entry name" value="endolytic transglycosylase MltG"/>
    <property type="match status" value="1"/>
</dbReference>
<protein>
    <recommendedName>
        <fullName evidence="7">Endolytic murein transglycosylase</fullName>
        <ecNumber evidence="7">4.2.2.29</ecNumber>
    </recommendedName>
    <alternativeName>
        <fullName evidence="7">Peptidoglycan lytic transglycosylase</fullName>
    </alternativeName>
    <alternativeName>
        <fullName evidence="7">Peptidoglycan polymerization terminase</fullName>
    </alternativeName>
</protein>
<name>W0EZN8_9BACT</name>
<comment type="subcellular location">
    <subcellularLocation>
        <location evidence="7">Cell membrane</location>
        <topology evidence="7">Single-pass membrane protein</topology>
    </subcellularLocation>
</comment>
<keyword evidence="1 7" id="KW-1003">Cell membrane</keyword>
<keyword evidence="6 7" id="KW-0961">Cell wall biogenesis/degradation</keyword>
<dbReference type="eggNOG" id="COG1559">
    <property type="taxonomic scope" value="Bacteria"/>
</dbReference>
<dbReference type="AlphaFoldDB" id="W0EZN8"/>
<dbReference type="InterPro" id="IPR003770">
    <property type="entry name" value="MLTG-like"/>
</dbReference>
<evidence type="ECO:0000256" key="7">
    <source>
        <dbReference type="HAMAP-Rule" id="MF_02065"/>
    </source>
</evidence>
<comment type="catalytic activity">
    <reaction evidence="7">
        <text>a peptidoglycan chain = a peptidoglycan chain with N-acetyl-1,6-anhydromuramyl-[peptide] at the reducing end + a peptidoglycan chain with N-acetylglucosamine at the non-reducing end.</text>
        <dbReference type="EC" id="4.2.2.29"/>
    </reaction>
</comment>
<keyword evidence="3 7" id="KW-1133">Transmembrane helix</keyword>
<comment type="function">
    <text evidence="7">Functions as a peptidoglycan terminase that cleaves nascent peptidoglycan strands endolytically to terminate their elongation.</text>
</comment>
<dbReference type="EMBL" id="CP007035">
    <property type="protein sequence ID" value="AHF14571.1"/>
    <property type="molecule type" value="Genomic_DNA"/>
</dbReference>
<dbReference type="STRING" id="929713.NIASO_03960"/>
<dbReference type="Proteomes" id="UP000003586">
    <property type="component" value="Chromosome"/>
</dbReference>
<comment type="similarity">
    <text evidence="7">Belongs to the transglycosylase MltG family.</text>
</comment>
<evidence type="ECO:0000256" key="2">
    <source>
        <dbReference type="ARBA" id="ARBA00022692"/>
    </source>
</evidence>
<dbReference type="PANTHER" id="PTHR30518:SF2">
    <property type="entry name" value="ENDOLYTIC MUREIN TRANSGLYCOSYLASE"/>
    <property type="match status" value="1"/>
</dbReference>
<dbReference type="RefSeq" id="WP_008583413.1">
    <property type="nucleotide sequence ID" value="NZ_CP007035.1"/>
</dbReference>
<feature type="site" description="Important for catalytic activity" evidence="7">
    <location>
        <position position="214"/>
    </location>
</feature>
<accession>W0EZN8</accession>
<dbReference type="GO" id="GO:0005886">
    <property type="term" value="C:plasma membrane"/>
    <property type="evidence" value="ECO:0007669"/>
    <property type="project" value="UniProtKB-SubCell"/>
</dbReference>
<evidence type="ECO:0000256" key="1">
    <source>
        <dbReference type="ARBA" id="ARBA00022475"/>
    </source>
</evidence>
<evidence type="ECO:0000256" key="4">
    <source>
        <dbReference type="ARBA" id="ARBA00023136"/>
    </source>
</evidence>
<evidence type="ECO:0000313" key="8">
    <source>
        <dbReference type="EMBL" id="AHF14571.1"/>
    </source>
</evidence>
<dbReference type="OrthoDB" id="9814591at2"/>
<dbReference type="HAMAP" id="MF_02065">
    <property type="entry name" value="MltG"/>
    <property type="match status" value="1"/>
</dbReference>
<evidence type="ECO:0000256" key="6">
    <source>
        <dbReference type="ARBA" id="ARBA00023316"/>
    </source>
</evidence>
<dbReference type="EC" id="4.2.2.29" evidence="7"/>
<dbReference type="Pfam" id="PF02618">
    <property type="entry name" value="YceG"/>
    <property type="match status" value="1"/>
</dbReference>